<keyword evidence="2" id="KW-1185">Reference proteome</keyword>
<dbReference type="Proteomes" id="UP000572051">
    <property type="component" value="Unassembled WGS sequence"/>
</dbReference>
<dbReference type="AlphaFoldDB" id="A0A7Z0EQT4"/>
<evidence type="ECO:0000313" key="2">
    <source>
        <dbReference type="Proteomes" id="UP000572051"/>
    </source>
</evidence>
<comment type="caution">
    <text evidence="1">The sequence shown here is derived from an EMBL/GenBank/DDBJ whole genome shotgun (WGS) entry which is preliminary data.</text>
</comment>
<name>A0A7Z0EQT4_9ACTN</name>
<accession>A0A7Z0EQT4</accession>
<evidence type="ECO:0000313" key="1">
    <source>
        <dbReference type="EMBL" id="NYJ36036.1"/>
    </source>
</evidence>
<dbReference type="RefSeq" id="WP_179825646.1">
    <property type="nucleotide sequence ID" value="NZ_JACCFS010000001.1"/>
</dbReference>
<gene>
    <name evidence="1" type="ORF">HNR10_003917</name>
</gene>
<reference evidence="1 2" key="1">
    <citation type="submission" date="2020-07" db="EMBL/GenBank/DDBJ databases">
        <title>Sequencing the genomes of 1000 actinobacteria strains.</title>
        <authorList>
            <person name="Klenk H.-P."/>
        </authorList>
    </citation>
    <scope>NUCLEOTIDE SEQUENCE [LARGE SCALE GENOMIC DNA]</scope>
    <source>
        <strain evidence="1 2">DSM 44442</strain>
    </source>
</reference>
<sequence>MIDIRTEMLLDAISDALSLPPAATGNGAELRARLERRRTVAVCAAIDHARSTGDLAEAIEELDRALHDLPLCYQPVPGDRPSLSVVSGGRA</sequence>
<organism evidence="1 2">
    <name type="scientific">Nocardiopsis aegyptia</name>
    <dbReference type="NCBI Taxonomy" id="220378"/>
    <lineage>
        <taxon>Bacteria</taxon>
        <taxon>Bacillati</taxon>
        <taxon>Actinomycetota</taxon>
        <taxon>Actinomycetes</taxon>
        <taxon>Streptosporangiales</taxon>
        <taxon>Nocardiopsidaceae</taxon>
        <taxon>Nocardiopsis</taxon>
    </lineage>
</organism>
<protein>
    <submittedName>
        <fullName evidence="1">Uncharacterized protein</fullName>
    </submittedName>
</protein>
<dbReference type="EMBL" id="JACCFS010000001">
    <property type="protein sequence ID" value="NYJ36036.1"/>
    <property type="molecule type" value="Genomic_DNA"/>
</dbReference>
<proteinExistence type="predicted"/>